<name>A0A1I4EGN4_9HYPH</name>
<accession>A0A1I4EGN4</accession>
<evidence type="ECO:0000313" key="2">
    <source>
        <dbReference type="Proteomes" id="UP000199598"/>
    </source>
</evidence>
<proteinExistence type="predicted"/>
<comment type="caution">
    <text evidence="1">The sequence shown here is derived from an EMBL/GenBank/DDBJ whole genome shotgun (WGS) entry which is preliminary data.</text>
</comment>
<organism evidence="1 2">
    <name type="scientific">Pseudovibrio ascidiaceicola</name>
    <dbReference type="NCBI Taxonomy" id="285279"/>
    <lineage>
        <taxon>Bacteria</taxon>
        <taxon>Pseudomonadati</taxon>
        <taxon>Pseudomonadota</taxon>
        <taxon>Alphaproteobacteria</taxon>
        <taxon>Hyphomicrobiales</taxon>
        <taxon>Stappiaceae</taxon>
        <taxon>Pseudovibrio</taxon>
    </lineage>
</organism>
<reference evidence="1 2" key="1">
    <citation type="submission" date="2016-10" db="EMBL/GenBank/DDBJ databases">
        <authorList>
            <person name="Varghese N."/>
            <person name="Submissions S."/>
        </authorList>
    </citation>
    <scope>NUCLEOTIDE SEQUENCE [LARGE SCALE GENOMIC DNA]</scope>
    <source>
        <strain evidence="1 2">DSM 16392</strain>
    </source>
</reference>
<keyword evidence="2" id="KW-1185">Reference proteome</keyword>
<protein>
    <submittedName>
        <fullName evidence="1">Uncharacterized protein</fullName>
    </submittedName>
</protein>
<sequence>MKGDYFLGTLTGTMKGELTMCREHVGLSEELIQIVFDARGLANLHLRHLVAQPVDEVPHWG</sequence>
<gene>
    <name evidence="1" type="ORF">SAMN04488518_11525</name>
</gene>
<evidence type="ECO:0000313" key="1">
    <source>
        <dbReference type="EMBL" id="SFL04389.1"/>
    </source>
</evidence>
<dbReference type="EMBL" id="FOSK01000015">
    <property type="protein sequence ID" value="SFL04389.1"/>
    <property type="molecule type" value="Genomic_DNA"/>
</dbReference>
<dbReference type="Proteomes" id="UP000199598">
    <property type="component" value="Unassembled WGS sequence"/>
</dbReference>